<evidence type="ECO:0000313" key="3">
    <source>
        <dbReference type="EMBL" id="CAE8590002.1"/>
    </source>
</evidence>
<evidence type="ECO:0000256" key="1">
    <source>
        <dbReference type="SAM" id="Coils"/>
    </source>
</evidence>
<proteinExistence type="predicted"/>
<feature type="compositionally biased region" description="Acidic residues" evidence="2">
    <location>
        <begin position="107"/>
        <end position="119"/>
    </location>
</feature>
<protein>
    <submittedName>
        <fullName evidence="3">Uncharacterized protein</fullName>
    </submittedName>
</protein>
<evidence type="ECO:0000256" key="2">
    <source>
        <dbReference type="SAM" id="MobiDB-lite"/>
    </source>
</evidence>
<dbReference type="EMBL" id="CAJNNV010004017">
    <property type="protein sequence ID" value="CAE8590002.1"/>
    <property type="molecule type" value="Genomic_DNA"/>
</dbReference>
<sequence length="119" mass="13530">ELAAQIVASELRLQQHRAEVEEVQRQLAARDALAAREASKQPEARPKPICIRQVPRYLVAKLEPDDRLEQVEGELRDVLNQAEDLRARLAEALERVPSSSEYAQTDDLYEPDPDMLNES</sequence>
<organism evidence="3 4">
    <name type="scientific">Polarella glacialis</name>
    <name type="common">Dinoflagellate</name>
    <dbReference type="NCBI Taxonomy" id="89957"/>
    <lineage>
        <taxon>Eukaryota</taxon>
        <taxon>Sar</taxon>
        <taxon>Alveolata</taxon>
        <taxon>Dinophyceae</taxon>
        <taxon>Suessiales</taxon>
        <taxon>Suessiaceae</taxon>
        <taxon>Polarella</taxon>
    </lineage>
</organism>
<feature type="region of interest" description="Disordered" evidence="2">
    <location>
        <begin position="94"/>
        <end position="119"/>
    </location>
</feature>
<evidence type="ECO:0000313" key="4">
    <source>
        <dbReference type="Proteomes" id="UP000654075"/>
    </source>
</evidence>
<keyword evidence="4" id="KW-1185">Reference proteome</keyword>
<feature type="coiled-coil region" evidence="1">
    <location>
        <begin position="6"/>
        <end position="33"/>
    </location>
</feature>
<comment type="caution">
    <text evidence="3">The sequence shown here is derived from an EMBL/GenBank/DDBJ whole genome shotgun (WGS) entry which is preliminary data.</text>
</comment>
<accession>A0A813DMV6</accession>
<dbReference type="AlphaFoldDB" id="A0A813DMV6"/>
<dbReference type="Proteomes" id="UP000654075">
    <property type="component" value="Unassembled WGS sequence"/>
</dbReference>
<feature type="non-terminal residue" evidence="3">
    <location>
        <position position="119"/>
    </location>
</feature>
<name>A0A813DMV6_POLGL</name>
<reference evidence="3" key="1">
    <citation type="submission" date="2021-02" db="EMBL/GenBank/DDBJ databases">
        <authorList>
            <person name="Dougan E. K."/>
            <person name="Rhodes N."/>
            <person name="Thang M."/>
            <person name="Chan C."/>
        </authorList>
    </citation>
    <scope>NUCLEOTIDE SEQUENCE</scope>
</reference>
<keyword evidence="1" id="KW-0175">Coiled coil</keyword>
<feature type="non-terminal residue" evidence="3">
    <location>
        <position position="1"/>
    </location>
</feature>
<gene>
    <name evidence="3" type="ORF">PGLA1383_LOCUS8730</name>
</gene>